<sequence>MRNDEGHVTRTLAAKFRNTVFNSPSNLFFCLISKSFVDEDFKRQEEGEGESNSGGKNQNANWTHLFMVTAWKTWQYRNNWVHSNVNVPTNIQQFQVVKLVKEIQESRIRRISVQDDEHNHIGWKLPLPIGLNSILMELLEKILVRRVRWAS</sequence>
<proteinExistence type="predicted"/>
<gene>
    <name evidence="1" type="ORF">PIB30_009095</name>
</gene>
<protein>
    <submittedName>
        <fullName evidence="1">Uncharacterized protein</fullName>
    </submittedName>
</protein>
<comment type="caution">
    <text evidence="1">The sequence shown here is derived from an EMBL/GenBank/DDBJ whole genome shotgun (WGS) entry which is preliminary data.</text>
</comment>
<accession>A0ABU6W4G6</accession>
<dbReference type="EMBL" id="JASCZI010181263">
    <property type="protein sequence ID" value="MED6180306.1"/>
    <property type="molecule type" value="Genomic_DNA"/>
</dbReference>
<reference evidence="1 2" key="1">
    <citation type="journal article" date="2023" name="Plants (Basel)">
        <title>Bridging the Gap: Combining Genomics and Transcriptomics Approaches to Understand Stylosanthes scabra, an Orphan Legume from the Brazilian Caatinga.</title>
        <authorList>
            <person name="Ferreira-Neto J.R.C."/>
            <person name="da Silva M.D."/>
            <person name="Binneck E."/>
            <person name="de Melo N.F."/>
            <person name="da Silva R.H."/>
            <person name="de Melo A.L.T.M."/>
            <person name="Pandolfi V."/>
            <person name="Bustamante F.O."/>
            <person name="Brasileiro-Vidal A.C."/>
            <person name="Benko-Iseppon A.M."/>
        </authorList>
    </citation>
    <scope>NUCLEOTIDE SEQUENCE [LARGE SCALE GENOMIC DNA]</scope>
    <source>
        <tissue evidence="1">Leaves</tissue>
    </source>
</reference>
<keyword evidence="2" id="KW-1185">Reference proteome</keyword>
<evidence type="ECO:0000313" key="1">
    <source>
        <dbReference type="EMBL" id="MED6180306.1"/>
    </source>
</evidence>
<name>A0ABU6W4G6_9FABA</name>
<organism evidence="1 2">
    <name type="scientific">Stylosanthes scabra</name>
    <dbReference type="NCBI Taxonomy" id="79078"/>
    <lineage>
        <taxon>Eukaryota</taxon>
        <taxon>Viridiplantae</taxon>
        <taxon>Streptophyta</taxon>
        <taxon>Embryophyta</taxon>
        <taxon>Tracheophyta</taxon>
        <taxon>Spermatophyta</taxon>
        <taxon>Magnoliopsida</taxon>
        <taxon>eudicotyledons</taxon>
        <taxon>Gunneridae</taxon>
        <taxon>Pentapetalae</taxon>
        <taxon>rosids</taxon>
        <taxon>fabids</taxon>
        <taxon>Fabales</taxon>
        <taxon>Fabaceae</taxon>
        <taxon>Papilionoideae</taxon>
        <taxon>50 kb inversion clade</taxon>
        <taxon>dalbergioids sensu lato</taxon>
        <taxon>Dalbergieae</taxon>
        <taxon>Pterocarpus clade</taxon>
        <taxon>Stylosanthes</taxon>
    </lineage>
</organism>
<dbReference type="Proteomes" id="UP001341840">
    <property type="component" value="Unassembled WGS sequence"/>
</dbReference>
<evidence type="ECO:0000313" key="2">
    <source>
        <dbReference type="Proteomes" id="UP001341840"/>
    </source>
</evidence>